<feature type="chain" id="PRO_5011523502" evidence="2">
    <location>
        <begin position="37"/>
        <end position="1472"/>
    </location>
</feature>
<evidence type="ECO:0000256" key="1">
    <source>
        <dbReference type="SAM" id="MobiDB-lite"/>
    </source>
</evidence>
<feature type="compositionally biased region" description="Gly residues" evidence="1">
    <location>
        <begin position="1033"/>
        <end position="1042"/>
    </location>
</feature>
<evidence type="ECO:0000259" key="3">
    <source>
        <dbReference type="PROSITE" id="PS51208"/>
    </source>
</evidence>
<feature type="compositionally biased region" description="Low complexity" evidence="1">
    <location>
        <begin position="1043"/>
        <end position="1078"/>
    </location>
</feature>
<evidence type="ECO:0000313" key="5">
    <source>
        <dbReference type="Proteomes" id="UP000199706"/>
    </source>
</evidence>
<proteinExistence type="predicted"/>
<protein>
    <submittedName>
        <fullName evidence="4">Uncharacterized conserved protein, contains a C-terminal beta-barrel porin domain</fullName>
    </submittedName>
</protein>
<feature type="region of interest" description="Disordered" evidence="1">
    <location>
        <begin position="91"/>
        <end position="112"/>
    </location>
</feature>
<dbReference type="OrthoDB" id="5760545at2"/>
<dbReference type="SUPFAM" id="SSF103515">
    <property type="entry name" value="Autotransporter"/>
    <property type="match status" value="1"/>
</dbReference>
<organism evidence="4 5">
    <name type="scientific">Paraburkholderia phenazinium</name>
    <dbReference type="NCBI Taxonomy" id="60549"/>
    <lineage>
        <taxon>Bacteria</taxon>
        <taxon>Pseudomonadati</taxon>
        <taxon>Pseudomonadota</taxon>
        <taxon>Betaproteobacteria</taxon>
        <taxon>Burkholderiales</taxon>
        <taxon>Burkholderiaceae</taxon>
        <taxon>Paraburkholderia</taxon>
    </lineage>
</organism>
<dbReference type="Pfam" id="PF03797">
    <property type="entry name" value="Autotransporter"/>
    <property type="match status" value="1"/>
</dbReference>
<keyword evidence="2" id="KW-0732">Signal</keyword>
<evidence type="ECO:0000256" key="2">
    <source>
        <dbReference type="SAM" id="SignalP"/>
    </source>
</evidence>
<sequence>MTTVVKRNASLSHPRRKALSLAVITALAIAGQPAYAQSVVVSTSTSSVDIGGATGASFGPDTSTVINSVTNSGTDAATGSNDGVDSAAAVNTWDTPNGSSITSGSAGGSGEVVTGSVVTETVEGSIKGQVNGVVVGPTGSIESLTTSSTGVVAPQSMTDANAGLFNQGNINEVINQAGASMGSAMSGLYAIENDVNADIQSIQDSGGLKVGLGNGVNLVLNKGTVGLFEESGNESATATTMTALYENAQGSKTGQFTLDAGASMTVTGSSAIGLDDQGEVDGTTINGMMKTQGDAIKVGSATNTTAVMGPLAIGTTGTVSGQGGSGGGNGINVFGTFGQATVAVGGILQGSTVGTAAFNNEAGATAVGLKDMGTSTQEGYVVRNAGNVTGTVELGGLASSSENNAVANLAGAQVNELDVDQGGTVETVGTGNTNSTILNAQGATITTTTIAGNLVGNNVANSIAFENEGNATTVTETSTGTMSANNATGGAFENGPTGVIPTLTLDGGVSNAAGDAVVNKGQIVSAIVGSTASIISGNGNALTNGLGADIDTLAIAGRVASNGGSGAGVATQGTIGAMTESGSDAQITATTTGTGVLIGPSGEITNGITETGSASIEGGTGIDDAGILPTLNIGVGSNVTGTSVAGFVGEADTTTTLNVAGAISTANNADGADVYGNDTFNLTGNGGIFGGATGGPGAGLNVESGGTATATLQNSSVITSLGSGSAVNDEGTLTMIVEDNAQVLAQGSGSGIKSSAGSTLNLTMTGWDEGSQPTIAAETPGASAIDIGGAATVVLDGVVESAGASATEAAITLEATSNVPVLAMPGFIIGEINNLSSNPLTITGSPNYTNGNSAAGQQGILTGGPSGQSTINNVNSDLTFGSGNITLDDTVNVGTHTVHVASGSTVIAFEPVAVNGNLDVADGGSLTSQVQAGATTTGTSSDTLYGQFNVSGNTTFDGATQIALKPFTAFGFADGQRFLVVSTSGVANYNLPGITATVAGYSGQVTTAQVGNNLVVELGSTGGGGTTTPPSNPGGGSGGSTGPTGPSGPTNPTGPSGPTDPSNPTGPSAPTNPTGPTSPSNPTPPAIHVGVAGLTQTSVAATNGLLKYSGWNSPGLLNAENTVIGIKANGTARQVTQAGTQLAPITHAQAGDAILSINDGALGVVADRAQAQRAATQAGAATGNGWQSWGRAFGGSEQRGTTSGGTFGEVSGSNLTFGGLAVGVDKSVGPNWTAGGAFSYANGQSNAKGDASGQDLGINAFGLALYQNYNPGRFYVDIAETASIDQFNSSRSVNLAGVNAGGASGHFSGQSYGAQVEAGLPLALRYGYTLTPSVRLGAQHVNIGSYTESDGGSGVGLGVNSAAYNSVRTSVGLEISKAVETKVGTVVPYGKIEYEHEWAGNVPNTTATFNGDALGATTFTTNSASPVRNIADVVLGATLYRAKGLSLDANVTVQVGKGYTSVGGGVQAKWAF</sequence>
<feature type="region of interest" description="Disordered" evidence="1">
    <location>
        <begin position="1018"/>
        <end position="1088"/>
    </location>
</feature>
<dbReference type="InterPro" id="IPR005546">
    <property type="entry name" value="Autotransporte_beta"/>
</dbReference>
<dbReference type="EMBL" id="FNCJ01000006">
    <property type="protein sequence ID" value="SDG96899.1"/>
    <property type="molecule type" value="Genomic_DNA"/>
</dbReference>
<dbReference type="PROSITE" id="PS51208">
    <property type="entry name" value="AUTOTRANSPORTER"/>
    <property type="match status" value="1"/>
</dbReference>
<feature type="signal peptide" evidence="2">
    <location>
        <begin position="1"/>
        <end position="36"/>
    </location>
</feature>
<evidence type="ECO:0000313" key="4">
    <source>
        <dbReference type="EMBL" id="SDG96899.1"/>
    </source>
</evidence>
<dbReference type="Proteomes" id="UP000199706">
    <property type="component" value="Unassembled WGS sequence"/>
</dbReference>
<dbReference type="InterPro" id="IPR036709">
    <property type="entry name" value="Autotransporte_beta_dom_sf"/>
</dbReference>
<feature type="domain" description="Autotransporter" evidence="3">
    <location>
        <begin position="1181"/>
        <end position="1472"/>
    </location>
</feature>
<name>A0A1G7YKX7_9BURK</name>
<dbReference type="RefSeq" id="WP_090685501.1">
    <property type="nucleotide sequence ID" value="NZ_FNCJ01000006.1"/>
</dbReference>
<accession>A0A1G7YKX7</accession>
<dbReference type="SMART" id="SM00869">
    <property type="entry name" value="Autotransporter"/>
    <property type="match status" value="1"/>
</dbReference>
<reference evidence="4 5" key="1">
    <citation type="submission" date="2016-10" db="EMBL/GenBank/DDBJ databases">
        <authorList>
            <person name="de Groot N.N."/>
        </authorList>
    </citation>
    <scope>NUCLEOTIDE SEQUENCE [LARGE SCALE GENOMIC DNA]</scope>
    <source>
        <strain evidence="4 5">LMG 2247</strain>
    </source>
</reference>
<dbReference type="Gene3D" id="2.40.128.130">
    <property type="entry name" value="Autotransporter beta-domain"/>
    <property type="match status" value="1"/>
</dbReference>
<gene>
    <name evidence="4" type="ORF">SAMN05216466_106224</name>
</gene>